<dbReference type="EMBL" id="KN846957">
    <property type="protein sequence ID" value="KIW69922.1"/>
    <property type="molecule type" value="Genomic_DNA"/>
</dbReference>
<dbReference type="AlphaFoldDB" id="A0A0D2E6G7"/>
<evidence type="ECO:0008006" key="3">
    <source>
        <dbReference type="Google" id="ProtNLM"/>
    </source>
</evidence>
<dbReference type="Proteomes" id="UP000054266">
    <property type="component" value="Unassembled WGS sequence"/>
</dbReference>
<reference evidence="1 2" key="1">
    <citation type="submission" date="2015-01" db="EMBL/GenBank/DDBJ databases">
        <title>The Genome Sequence of Capronia semiimmersa CBS27337.</title>
        <authorList>
            <consortium name="The Broad Institute Genomics Platform"/>
            <person name="Cuomo C."/>
            <person name="de Hoog S."/>
            <person name="Gorbushina A."/>
            <person name="Stielow B."/>
            <person name="Teixiera M."/>
            <person name="Abouelleil A."/>
            <person name="Chapman S.B."/>
            <person name="Priest M."/>
            <person name="Young S.K."/>
            <person name="Wortman J."/>
            <person name="Nusbaum C."/>
            <person name="Birren B."/>
        </authorList>
    </citation>
    <scope>NUCLEOTIDE SEQUENCE [LARGE SCALE GENOMIC DNA]</scope>
    <source>
        <strain evidence="1 2">CBS 27337</strain>
    </source>
</reference>
<sequence>MVCSPTPSRIEPTPWESFNFPELAPISREQVDFTVHRFQACITQLAHGSPLPFIHHTSYRADIPQGYQDLLGVSAMYCQKGPDNQQLVFSMLDRSISRLISSSSSWGFEDLLLGTQALIFYQIIRLFDDSSIRQRANAERQLGILDAWTMRLQNMGTACRDGLLPNRSTYEHWVAMESARRTVLVSVMLQAIYSLLKNGFCRSVPLMATLPVSLDGKLWGLSEDNWWQATSGAENDLVTYREYVKKWSDGDPLQIDAYETMILVACEHNAARM</sequence>
<protein>
    <recommendedName>
        <fullName evidence="3">Transcription factor domain-containing protein</fullName>
    </recommendedName>
</protein>
<gene>
    <name evidence="1" type="ORF">PV04_02237</name>
</gene>
<keyword evidence="2" id="KW-1185">Reference proteome</keyword>
<evidence type="ECO:0000313" key="1">
    <source>
        <dbReference type="EMBL" id="KIW69922.1"/>
    </source>
</evidence>
<dbReference type="HOGENOM" id="CLU_024655_1_2_1"/>
<name>A0A0D2E6G7_9EURO</name>
<accession>A0A0D2E6G7</accession>
<proteinExistence type="predicted"/>
<evidence type="ECO:0000313" key="2">
    <source>
        <dbReference type="Proteomes" id="UP000054266"/>
    </source>
</evidence>
<organism evidence="1 2">
    <name type="scientific">Phialophora macrospora</name>
    <dbReference type="NCBI Taxonomy" id="1851006"/>
    <lineage>
        <taxon>Eukaryota</taxon>
        <taxon>Fungi</taxon>
        <taxon>Dikarya</taxon>
        <taxon>Ascomycota</taxon>
        <taxon>Pezizomycotina</taxon>
        <taxon>Eurotiomycetes</taxon>
        <taxon>Chaetothyriomycetidae</taxon>
        <taxon>Chaetothyriales</taxon>
        <taxon>Herpotrichiellaceae</taxon>
        <taxon>Phialophora</taxon>
    </lineage>
</organism>
<dbReference type="STRING" id="5601.A0A0D2E6G7"/>